<dbReference type="KEGG" id="rin:ACS15_0940"/>
<gene>
    <name evidence="1" type="ORF">ACS15_0940</name>
</gene>
<name>A0AAC9BHR7_9RALS</name>
<evidence type="ECO:0000313" key="1">
    <source>
        <dbReference type="EMBL" id="ANH72910.1"/>
    </source>
</evidence>
<reference evidence="1 2" key="1">
    <citation type="submission" date="2015-09" db="EMBL/GenBank/DDBJ databases">
        <authorList>
            <person name="Xu Y."/>
            <person name="Nagy A."/>
            <person name="Liu N.T."/>
            <person name="Nou X."/>
        </authorList>
    </citation>
    <scope>NUCLEOTIDE SEQUENCE [LARGE SCALE GENOMIC DNA]</scope>
    <source>
        <strain evidence="1 2">FC1138</strain>
    </source>
</reference>
<evidence type="ECO:0000313" key="2">
    <source>
        <dbReference type="Proteomes" id="UP000077927"/>
    </source>
</evidence>
<proteinExistence type="predicted"/>
<dbReference type="EMBL" id="CP012605">
    <property type="protein sequence ID" value="ANH72910.1"/>
    <property type="molecule type" value="Genomic_DNA"/>
</dbReference>
<protein>
    <submittedName>
        <fullName evidence="1">Uncharacterized protein</fullName>
    </submittedName>
</protein>
<accession>A0AAC9BHR7</accession>
<organism evidence="1 2">
    <name type="scientific">Ralstonia insidiosa</name>
    <dbReference type="NCBI Taxonomy" id="190721"/>
    <lineage>
        <taxon>Bacteria</taxon>
        <taxon>Pseudomonadati</taxon>
        <taxon>Pseudomonadota</taxon>
        <taxon>Betaproteobacteria</taxon>
        <taxon>Burkholderiales</taxon>
        <taxon>Burkholderiaceae</taxon>
        <taxon>Ralstonia</taxon>
    </lineage>
</organism>
<sequence length="40" mass="4452">MQSAALQNPPQPQAGRYDRSLNAHATAIRSLPWQGKPRHT</sequence>
<dbReference type="AlphaFoldDB" id="A0AAC9BHR7"/>
<dbReference type="Proteomes" id="UP000077927">
    <property type="component" value="Chromosome 1"/>
</dbReference>